<organism evidence="2 3">
    <name type="scientific">Streptomyces tardus</name>
    <dbReference type="NCBI Taxonomy" id="2780544"/>
    <lineage>
        <taxon>Bacteria</taxon>
        <taxon>Bacillati</taxon>
        <taxon>Actinomycetota</taxon>
        <taxon>Actinomycetes</taxon>
        <taxon>Kitasatosporales</taxon>
        <taxon>Streptomycetaceae</taxon>
        <taxon>Streptomyces</taxon>
    </lineage>
</organism>
<evidence type="ECO:0000313" key="3">
    <source>
        <dbReference type="Proteomes" id="UP000694501"/>
    </source>
</evidence>
<dbReference type="InterPro" id="IPR005212">
    <property type="entry name" value="EvaA-like"/>
</dbReference>
<sequence>MSPGRVPRPRGAAGHGAAVARSLAAVDPATGARSPIEEVTAWLAERRRARAARVRRIPFAELDGWTFHKETGDLVHRSGRFFTVEGLRVPEADAPRTDGAGTRWEQPIMVQPDVGVLGMLAREFDGVLHFLTYAKTEPGNPGLVQLSPTVQATRSNYQRVHGGSPVPFLDHFVLPGRGRPLADTLQSEHGEWFLHKSNRNVVVETDEHVAEDPTAAPDHRWLTLGQLGTLLGRDNVVNMDTRTVLACLPTPAEEPRALHTDVEVQSWLTRERARCRVRVESVPLEGIRGWVREAECIRHVEDRGFRVIAAAVEAEGREVGGWTQPLFEPRARSVSAFLVRHFDGTPHLLAQARPEDGLLHTVEVAPTVQYAPDGHGQRPRYADLVETADSRDVLYTAVHSEEGGRFLNAESRCRFVSVDGLTDPALLDPPPEYTWITPGQLGDLVRAGHQVAVQARSLLAVLNSGAVTLS</sequence>
<comment type="caution">
    <text evidence="2">The sequence shown here is derived from an EMBL/GenBank/DDBJ whole genome shotgun (WGS) entry which is preliminary data.</text>
</comment>
<keyword evidence="3" id="KW-1185">Reference proteome</keyword>
<dbReference type="Gene3D" id="3.90.79.40">
    <property type="entry name" value="EvaA sugar 2,3-dehydratase subunit"/>
    <property type="match status" value="2"/>
</dbReference>
<evidence type="ECO:0000259" key="1">
    <source>
        <dbReference type="Pfam" id="PF03559"/>
    </source>
</evidence>
<accession>A0A949JF03</accession>
<feature type="domain" description="dTDP-4-dehydro-6-deoxy-alpha-D-glucopyranose 2,3-dehydratase" evidence="1">
    <location>
        <begin position="262"/>
        <end position="462"/>
    </location>
</feature>
<protein>
    <submittedName>
        <fullName evidence="2">NDP-hexose 2,3-dehydratase family protein</fullName>
    </submittedName>
</protein>
<evidence type="ECO:0000313" key="2">
    <source>
        <dbReference type="EMBL" id="MBU7598817.1"/>
    </source>
</evidence>
<dbReference type="EMBL" id="JAELVF020000001">
    <property type="protein sequence ID" value="MBU7598817.1"/>
    <property type="molecule type" value="Genomic_DNA"/>
</dbReference>
<reference evidence="2" key="1">
    <citation type="submission" date="2021-06" db="EMBL/GenBank/DDBJ databases">
        <title>Sequencing of actinobacteria type strains.</title>
        <authorList>
            <person name="Nguyen G.-S."/>
            <person name="Wentzel A."/>
        </authorList>
    </citation>
    <scope>NUCLEOTIDE SEQUENCE</scope>
    <source>
        <strain evidence="2">P38-E01</strain>
    </source>
</reference>
<feature type="domain" description="dTDP-4-dehydro-6-deoxy-alpha-D-glucopyranose 2,3-dehydratase" evidence="1">
    <location>
        <begin position="37"/>
        <end position="248"/>
    </location>
</feature>
<dbReference type="Pfam" id="PF03559">
    <property type="entry name" value="Hexose_dehydrat"/>
    <property type="match status" value="2"/>
</dbReference>
<gene>
    <name evidence="2" type="ORF">JGS22_014645</name>
</gene>
<dbReference type="AlphaFoldDB" id="A0A949JF03"/>
<dbReference type="RefSeq" id="WP_211040752.1">
    <property type="nucleotide sequence ID" value="NZ_JAELVF020000001.1"/>
</dbReference>
<dbReference type="Proteomes" id="UP000694501">
    <property type="component" value="Unassembled WGS sequence"/>
</dbReference>
<proteinExistence type="predicted"/>
<name>A0A949JF03_9ACTN</name>
<dbReference type="InterPro" id="IPR038153">
    <property type="entry name" value="EvaA-like_sf"/>
</dbReference>
<dbReference type="GO" id="GO:0016829">
    <property type="term" value="F:lyase activity"/>
    <property type="evidence" value="ECO:0007669"/>
    <property type="project" value="InterPro"/>
</dbReference>